<sequence length="234" mass="26761">MNTWIGTSGFQYPEWKGKFYPETLSTAKMLTYYASIFGTTEVNYTFRSIPSEKTVKRWSDETPANFRFSLKAPQRVTHFAKLKDCGEVMDVFHKAAVGLGEKMGPVLFQLPPTFKADTALLRDFLGSLPKELRAAFEFRHESWLSDKVFGVLSEKNAALCIAESEEFETPPEATAKFGYLRLRREDYTVPQIKKWAQFVQERGKAWTEAFVYFKHEETCVGPGFAKTMLKALGE</sequence>
<dbReference type="SUPFAM" id="SSF117396">
    <property type="entry name" value="TM1631-like"/>
    <property type="match status" value="1"/>
</dbReference>
<dbReference type="Proteomes" id="UP000253426">
    <property type="component" value="Unassembled WGS sequence"/>
</dbReference>
<evidence type="ECO:0000313" key="2">
    <source>
        <dbReference type="Proteomes" id="UP000253426"/>
    </source>
</evidence>
<dbReference type="AlphaFoldDB" id="A0A366HQE8"/>
<dbReference type="EMBL" id="QNRR01000002">
    <property type="protein sequence ID" value="RBP45895.1"/>
    <property type="molecule type" value="Genomic_DNA"/>
</dbReference>
<organism evidence="1 2">
    <name type="scientific">Roseimicrobium gellanilyticum</name>
    <dbReference type="NCBI Taxonomy" id="748857"/>
    <lineage>
        <taxon>Bacteria</taxon>
        <taxon>Pseudomonadati</taxon>
        <taxon>Verrucomicrobiota</taxon>
        <taxon>Verrucomicrobiia</taxon>
        <taxon>Verrucomicrobiales</taxon>
        <taxon>Verrucomicrobiaceae</taxon>
        <taxon>Roseimicrobium</taxon>
    </lineage>
</organism>
<comment type="caution">
    <text evidence="1">The sequence shown here is derived from an EMBL/GenBank/DDBJ whole genome shotgun (WGS) entry which is preliminary data.</text>
</comment>
<dbReference type="Gene3D" id="3.20.20.410">
    <property type="entry name" value="Protein of unknown function UPF0759"/>
    <property type="match status" value="1"/>
</dbReference>
<gene>
    <name evidence="1" type="ORF">DES53_102279</name>
</gene>
<keyword evidence="2" id="KW-1185">Reference proteome</keyword>
<name>A0A366HQE8_9BACT</name>
<dbReference type="PANTHER" id="PTHR30348:SF4">
    <property type="entry name" value="DUF72 DOMAIN-CONTAINING PROTEIN"/>
    <property type="match status" value="1"/>
</dbReference>
<dbReference type="RefSeq" id="WP_113957461.1">
    <property type="nucleotide sequence ID" value="NZ_QNRR01000002.1"/>
</dbReference>
<evidence type="ECO:0000313" key="1">
    <source>
        <dbReference type="EMBL" id="RBP45895.1"/>
    </source>
</evidence>
<dbReference type="OrthoDB" id="9780310at2"/>
<dbReference type="InterPro" id="IPR036520">
    <property type="entry name" value="UPF0759_sf"/>
</dbReference>
<dbReference type="PANTHER" id="PTHR30348">
    <property type="entry name" value="UNCHARACTERIZED PROTEIN YECE"/>
    <property type="match status" value="1"/>
</dbReference>
<accession>A0A366HQE8</accession>
<dbReference type="InterPro" id="IPR002763">
    <property type="entry name" value="DUF72"/>
</dbReference>
<dbReference type="Pfam" id="PF01904">
    <property type="entry name" value="DUF72"/>
    <property type="match status" value="1"/>
</dbReference>
<protein>
    <submittedName>
        <fullName evidence="1">Uncharacterized protein YecE (DUF72 family)</fullName>
    </submittedName>
</protein>
<proteinExistence type="predicted"/>
<reference evidence="1 2" key="1">
    <citation type="submission" date="2018-06" db="EMBL/GenBank/DDBJ databases">
        <title>Genomic Encyclopedia of Type Strains, Phase IV (KMG-IV): sequencing the most valuable type-strain genomes for metagenomic binning, comparative biology and taxonomic classification.</title>
        <authorList>
            <person name="Goeker M."/>
        </authorList>
    </citation>
    <scope>NUCLEOTIDE SEQUENCE [LARGE SCALE GENOMIC DNA]</scope>
    <source>
        <strain evidence="1 2">DSM 25532</strain>
    </source>
</reference>